<dbReference type="GO" id="GO:0000811">
    <property type="term" value="C:GINS complex"/>
    <property type="evidence" value="ECO:0007669"/>
    <property type="project" value="UniProtKB-UniRule"/>
</dbReference>
<dbReference type="OrthoDB" id="10252587at2759"/>
<comment type="function">
    <text evidence="6">Required for correct functioning of the GINS complex, a complex that plays an essential role in the initiation of DNA replication, and progression of DNA replication forks. GINS complex seems to bind preferentially to single-stranded DNA.</text>
</comment>
<dbReference type="InterPro" id="IPR056783">
    <property type="entry name" value="PSF1_C"/>
</dbReference>
<dbReference type="Gene3D" id="1.20.58.1030">
    <property type="match status" value="1"/>
</dbReference>
<dbReference type="GO" id="GO:1902983">
    <property type="term" value="P:DNA strand elongation involved in mitotic DNA replication"/>
    <property type="evidence" value="ECO:0007669"/>
    <property type="project" value="TreeGrafter"/>
</dbReference>
<evidence type="ECO:0000256" key="3">
    <source>
        <dbReference type="ARBA" id="ARBA00015143"/>
    </source>
</evidence>
<protein>
    <recommendedName>
        <fullName evidence="3 6">DNA replication complex GINS protein PSF1</fullName>
    </recommendedName>
</protein>
<feature type="domain" description="GINS subunit" evidence="7">
    <location>
        <begin position="60"/>
        <end position="139"/>
    </location>
</feature>
<dbReference type="AlphaFoldDB" id="A0A164PW20"/>
<comment type="subunit">
    <text evidence="6">Component of the GINS complex.</text>
</comment>
<dbReference type="InterPro" id="IPR005339">
    <property type="entry name" value="GINS_Psf1"/>
</dbReference>
<organism evidence="9 10">
    <name type="scientific">Sistotremastrum niveocremeum HHB9708</name>
    <dbReference type="NCBI Taxonomy" id="1314777"/>
    <lineage>
        <taxon>Eukaryota</taxon>
        <taxon>Fungi</taxon>
        <taxon>Dikarya</taxon>
        <taxon>Basidiomycota</taxon>
        <taxon>Agaricomycotina</taxon>
        <taxon>Agaricomycetes</taxon>
        <taxon>Sistotremastrales</taxon>
        <taxon>Sistotremastraceae</taxon>
        <taxon>Sertulicium</taxon>
        <taxon>Sertulicium niveocremeum</taxon>
    </lineage>
</organism>
<dbReference type="PANTHER" id="PTHR12914">
    <property type="entry name" value="PARTNER OF SLD5"/>
    <property type="match status" value="1"/>
</dbReference>
<dbReference type="EMBL" id="KV419430">
    <property type="protein sequence ID" value="KZS89087.1"/>
    <property type="molecule type" value="Genomic_DNA"/>
</dbReference>
<dbReference type="Pfam" id="PF05916">
    <property type="entry name" value="Sld5"/>
    <property type="match status" value="1"/>
</dbReference>
<evidence type="ECO:0000256" key="2">
    <source>
        <dbReference type="ARBA" id="ARBA00006677"/>
    </source>
</evidence>
<sequence length="204" mass="23243">MSSSTELSVQLITECKRSSNSGTLYKYNDNLVRQLSREIRVLDRDLTALLSSVSHLPANEIPHPELCALTMIQTTIERDKRCLLAYHQFRLSMLKDMYWAVGGALPHVLNDPDVRGKLSPHEVDFMREYARITMEYRSDLSDVVDITMGIITPPKDIHALVIVVRDCGVVTTELGAIDFQKGQRYLVRRADIEHLILQGYLEEV</sequence>
<dbReference type="InterPro" id="IPR021151">
    <property type="entry name" value="GINS_A"/>
</dbReference>
<evidence type="ECO:0000259" key="8">
    <source>
        <dbReference type="Pfam" id="PF24997"/>
    </source>
</evidence>
<dbReference type="PANTHER" id="PTHR12914:SF2">
    <property type="entry name" value="DNA REPLICATION COMPLEX GINS PROTEIN PSF1"/>
    <property type="match status" value="1"/>
</dbReference>
<feature type="domain" description="DNA replication complex GINS protein PSF1 C-terminal" evidence="8">
    <location>
        <begin position="155"/>
        <end position="203"/>
    </location>
</feature>
<evidence type="ECO:0000256" key="1">
    <source>
        <dbReference type="ARBA" id="ARBA00004123"/>
    </source>
</evidence>
<dbReference type="Proteomes" id="UP000076722">
    <property type="component" value="Unassembled WGS sequence"/>
</dbReference>
<dbReference type="CDD" id="cd11710">
    <property type="entry name" value="GINS_A_psf1"/>
    <property type="match status" value="1"/>
</dbReference>
<evidence type="ECO:0000313" key="10">
    <source>
        <dbReference type="Proteomes" id="UP000076722"/>
    </source>
</evidence>
<proteinExistence type="inferred from homology"/>
<dbReference type="SUPFAM" id="SSF158573">
    <property type="entry name" value="GINS helical bundle-like"/>
    <property type="match status" value="1"/>
</dbReference>
<evidence type="ECO:0000256" key="6">
    <source>
        <dbReference type="RuleBase" id="RU368085"/>
    </source>
</evidence>
<dbReference type="STRING" id="1314777.A0A164PW20"/>
<comment type="subcellular location">
    <subcellularLocation>
        <location evidence="1 6">Nucleus</location>
    </subcellularLocation>
</comment>
<evidence type="ECO:0000256" key="5">
    <source>
        <dbReference type="ARBA" id="ARBA00023242"/>
    </source>
</evidence>
<evidence type="ECO:0000313" key="9">
    <source>
        <dbReference type="EMBL" id="KZS89087.1"/>
    </source>
</evidence>
<gene>
    <name evidence="9" type="ORF">SISNIDRAFT_235231</name>
</gene>
<keyword evidence="5 6" id="KW-0539">Nucleus</keyword>
<dbReference type="Pfam" id="PF24997">
    <property type="entry name" value="PSF1_C"/>
    <property type="match status" value="1"/>
</dbReference>
<keyword evidence="10" id="KW-1185">Reference proteome</keyword>
<keyword evidence="4 6" id="KW-0235">DNA replication</keyword>
<comment type="similarity">
    <text evidence="2 6">Belongs to the GINS1/PSF1 family.</text>
</comment>
<evidence type="ECO:0000259" key="7">
    <source>
        <dbReference type="Pfam" id="PF05916"/>
    </source>
</evidence>
<reference evidence="9 10" key="1">
    <citation type="journal article" date="2016" name="Mol. Biol. Evol.">
        <title>Comparative Genomics of Early-Diverging Mushroom-Forming Fungi Provides Insights into the Origins of Lignocellulose Decay Capabilities.</title>
        <authorList>
            <person name="Nagy L.G."/>
            <person name="Riley R."/>
            <person name="Tritt A."/>
            <person name="Adam C."/>
            <person name="Daum C."/>
            <person name="Floudas D."/>
            <person name="Sun H."/>
            <person name="Yadav J.S."/>
            <person name="Pangilinan J."/>
            <person name="Larsson K.H."/>
            <person name="Matsuura K."/>
            <person name="Barry K."/>
            <person name="Labutti K."/>
            <person name="Kuo R."/>
            <person name="Ohm R.A."/>
            <person name="Bhattacharya S.S."/>
            <person name="Shirouzu T."/>
            <person name="Yoshinaga Y."/>
            <person name="Martin F.M."/>
            <person name="Grigoriev I.V."/>
            <person name="Hibbett D.S."/>
        </authorList>
    </citation>
    <scope>NUCLEOTIDE SEQUENCE [LARGE SCALE GENOMIC DNA]</scope>
    <source>
        <strain evidence="9 10">HHB9708</strain>
    </source>
</reference>
<name>A0A164PW20_9AGAM</name>
<evidence type="ECO:0000256" key="4">
    <source>
        <dbReference type="ARBA" id="ARBA00022705"/>
    </source>
</evidence>
<dbReference type="InterPro" id="IPR036224">
    <property type="entry name" value="GINS_bundle-like_dom_sf"/>
</dbReference>
<accession>A0A164PW20</accession>